<feature type="transmembrane region" description="Helical" evidence="1">
    <location>
        <begin position="20"/>
        <end position="39"/>
    </location>
</feature>
<evidence type="ECO:0000313" key="4">
    <source>
        <dbReference type="Proteomes" id="UP000013525"/>
    </source>
</evidence>
<dbReference type="Proteomes" id="UP000013525">
    <property type="component" value="Unassembled WGS sequence"/>
</dbReference>
<evidence type="ECO:0000256" key="1">
    <source>
        <dbReference type="SAM" id="Phobius"/>
    </source>
</evidence>
<dbReference type="PANTHER" id="PTHR36933">
    <property type="entry name" value="SLL0788 PROTEIN"/>
    <property type="match status" value="1"/>
</dbReference>
<gene>
    <name evidence="3" type="ORF">Rrhod_3795</name>
</gene>
<reference evidence="3 4" key="1">
    <citation type="journal article" date="2013" name="Genome Announc.">
        <title>Draft Genome Sequence of Rhodococcus rhodnii Strain LMG5362, a Symbiont of Rhodnius prolixus (Hemiptera, Reduviidae, Triatominae), the Principle Vector of Trypanosoma cruzi.</title>
        <authorList>
            <person name="Pachebat J.A."/>
            <person name="van Keulen G."/>
            <person name="Whitten M.M."/>
            <person name="Girdwood S."/>
            <person name="Del Sol R."/>
            <person name="Dyson P.J."/>
            <person name="Facey P.D."/>
        </authorList>
    </citation>
    <scope>NUCLEOTIDE SEQUENCE [LARGE SCALE GENOMIC DNA]</scope>
    <source>
        <strain evidence="3 4">LMG 5362</strain>
    </source>
</reference>
<dbReference type="Pfam" id="PF03713">
    <property type="entry name" value="DUF305"/>
    <property type="match status" value="1"/>
</dbReference>
<comment type="caution">
    <text evidence="3">The sequence shown here is derived from an EMBL/GenBank/DDBJ whole genome shotgun (WGS) entry which is preliminary data.</text>
</comment>
<sequence>MMTDPAPEPQPTPRSQRTALLVIGVVGVLVLGFAIGVLARFPFDDSGPAAPGEDSVDVGFAQDMSVHHSQAVEMSAAVLSSEDGHVRSLAYDILTTQQHQLGQMQAWLTLWGQPPLPTGAGFMEWMADDSGSHAHGGVQGAAPAADGALDRMPGMASSDEMAQLRQATGPEQDVLFLQLMLRHHEGGLPMMEYGAQHASESVVRSLAQTMVDTQESESVLMRDMLAARGAEPLPMN</sequence>
<keyword evidence="4" id="KW-1185">Reference proteome</keyword>
<keyword evidence="1" id="KW-0472">Membrane</keyword>
<keyword evidence="1" id="KW-1133">Transmembrane helix</keyword>
<dbReference type="AlphaFoldDB" id="R7WI91"/>
<dbReference type="EMBL" id="APMY01000113">
    <property type="protein sequence ID" value="EOM74917.1"/>
    <property type="molecule type" value="Genomic_DNA"/>
</dbReference>
<dbReference type="eggNOG" id="COG3544">
    <property type="taxonomic scope" value="Bacteria"/>
</dbReference>
<dbReference type="PANTHER" id="PTHR36933:SF1">
    <property type="entry name" value="SLL0788 PROTEIN"/>
    <property type="match status" value="1"/>
</dbReference>
<keyword evidence="1" id="KW-0812">Transmembrane</keyword>
<name>R7WI91_9NOCA</name>
<evidence type="ECO:0000313" key="3">
    <source>
        <dbReference type="EMBL" id="EOM74917.1"/>
    </source>
</evidence>
<protein>
    <recommendedName>
        <fullName evidence="2">DUF305 domain-containing protein</fullName>
    </recommendedName>
</protein>
<dbReference type="PATRIC" id="fig|1273125.3.peg.3612"/>
<evidence type="ECO:0000259" key="2">
    <source>
        <dbReference type="Pfam" id="PF03713"/>
    </source>
</evidence>
<accession>R7WI91</accession>
<dbReference type="InterPro" id="IPR012347">
    <property type="entry name" value="Ferritin-like"/>
</dbReference>
<proteinExistence type="predicted"/>
<dbReference type="InterPro" id="IPR005183">
    <property type="entry name" value="DUF305_CopM-like"/>
</dbReference>
<organism evidence="3 4">
    <name type="scientific">Rhodococcus rhodnii LMG 5362</name>
    <dbReference type="NCBI Taxonomy" id="1273125"/>
    <lineage>
        <taxon>Bacteria</taxon>
        <taxon>Bacillati</taxon>
        <taxon>Actinomycetota</taxon>
        <taxon>Actinomycetes</taxon>
        <taxon>Mycobacteriales</taxon>
        <taxon>Nocardiaceae</taxon>
        <taxon>Rhodococcus</taxon>
    </lineage>
</organism>
<feature type="domain" description="DUF305" evidence="2">
    <location>
        <begin position="57"/>
        <end position="225"/>
    </location>
</feature>
<dbReference type="Gene3D" id="1.20.1260.10">
    <property type="match status" value="1"/>
</dbReference>